<dbReference type="PANTHER" id="PTHR30134">
    <property type="entry name" value="HYDROGENASE PROTEIN ASSEMBLY PROTEIN, NICKEL CHAPERONE"/>
    <property type="match status" value="1"/>
</dbReference>
<keyword evidence="5" id="KW-0378">Hydrolase</keyword>
<dbReference type="SUPFAM" id="SSF52540">
    <property type="entry name" value="P-loop containing nucleoside triphosphate hydrolases"/>
    <property type="match status" value="1"/>
</dbReference>
<keyword evidence="7" id="KW-0342">GTP-binding</keyword>
<dbReference type="GO" id="GO:0003924">
    <property type="term" value="F:GTPase activity"/>
    <property type="evidence" value="ECO:0007669"/>
    <property type="project" value="InterPro"/>
</dbReference>
<dbReference type="InterPro" id="IPR027417">
    <property type="entry name" value="P-loop_NTPase"/>
</dbReference>
<evidence type="ECO:0000256" key="5">
    <source>
        <dbReference type="ARBA" id="ARBA00022801"/>
    </source>
</evidence>
<dbReference type="InterPro" id="IPR003495">
    <property type="entry name" value="CobW/HypB/UreG_nucleotide-bd"/>
</dbReference>
<dbReference type="GO" id="GO:0016151">
    <property type="term" value="F:nickel cation binding"/>
    <property type="evidence" value="ECO:0007669"/>
    <property type="project" value="InterPro"/>
</dbReference>
<dbReference type="Pfam" id="PF02492">
    <property type="entry name" value="cobW"/>
    <property type="match status" value="1"/>
</dbReference>
<evidence type="ECO:0000256" key="4">
    <source>
        <dbReference type="ARBA" id="ARBA00022741"/>
    </source>
</evidence>
<dbReference type="AlphaFoldDB" id="A0A160T0H1"/>
<feature type="domain" description="CobW/HypB/UreG nucleotide-binding" evidence="8">
    <location>
        <begin position="40"/>
        <end position="193"/>
    </location>
</feature>
<evidence type="ECO:0000313" key="9">
    <source>
        <dbReference type="EMBL" id="CUS02964.2"/>
    </source>
</evidence>
<dbReference type="EMBL" id="LN890655">
    <property type="protein sequence ID" value="CUS02964.2"/>
    <property type="molecule type" value="Genomic_DNA"/>
</dbReference>
<evidence type="ECO:0000256" key="3">
    <source>
        <dbReference type="ARBA" id="ARBA00022723"/>
    </source>
</evidence>
<evidence type="ECO:0000256" key="6">
    <source>
        <dbReference type="ARBA" id="ARBA00022833"/>
    </source>
</evidence>
<protein>
    <submittedName>
        <fullName evidence="9">Hydrogenase nickel incorporation protein HypB</fullName>
    </submittedName>
</protein>
<sequence>MMTERVPVVERILGANERLAADNRARLDAAGVFSLNFLASPGAGKTSLVEQTVGRLAGRLRLAVIDGDIATSLDADRAAAAGARAVQINTGGECHLDAVMLQGALDQLDLSGVDLLIVENVGNLVCPANFALGTHRSVLVASTPEGDDKPYKYPGAYRGVDALVINKIDLLPYVTFNMETFRRGVAALNPGLTTFPLSCRTGEGLAAWLEWVVAEVDHFAATR</sequence>
<accession>A0A160T0H1</accession>
<keyword evidence="6" id="KW-0862">Zinc</keyword>
<dbReference type="KEGG" id="pbf:CFX0092_A1086"/>
<dbReference type="Proteomes" id="UP000215027">
    <property type="component" value="Chromosome I"/>
</dbReference>
<dbReference type="InterPro" id="IPR004392">
    <property type="entry name" value="Hyd_mat_HypB"/>
</dbReference>
<dbReference type="GO" id="GO:0005525">
    <property type="term" value="F:GTP binding"/>
    <property type="evidence" value="ECO:0007669"/>
    <property type="project" value="UniProtKB-KW"/>
</dbReference>
<dbReference type="GO" id="GO:0051604">
    <property type="term" value="P:protein maturation"/>
    <property type="evidence" value="ECO:0007669"/>
    <property type="project" value="InterPro"/>
</dbReference>
<keyword evidence="2" id="KW-0533">Nickel</keyword>
<dbReference type="PIRSF" id="PIRSF005624">
    <property type="entry name" value="Ni-bind_GTPase"/>
    <property type="match status" value="1"/>
</dbReference>
<dbReference type="GO" id="GO:0008270">
    <property type="term" value="F:zinc ion binding"/>
    <property type="evidence" value="ECO:0007669"/>
    <property type="project" value="TreeGrafter"/>
</dbReference>
<dbReference type="PANTHER" id="PTHR30134:SF2">
    <property type="entry name" value="HYDROGENASE MATURATION FACTOR HYPB"/>
    <property type="match status" value="1"/>
</dbReference>
<dbReference type="NCBIfam" id="TIGR00073">
    <property type="entry name" value="hypB"/>
    <property type="match status" value="1"/>
</dbReference>
<dbReference type="RefSeq" id="WP_197699891.1">
    <property type="nucleotide sequence ID" value="NZ_LN890655.1"/>
</dbReference>
<reference evidence="9" key="1">
    <citation type="submission" date="2016-01" db="EMBL/GenBank/DDBJ databases">
        <authorList>
            <person name="Mcilroy J.S."/>
            <person name="Karst M S."/>
            <person name="Albertsen M."/>
        </authorList>
    </citation>
    <scope>NUCLEOTIDE SEQUENCE</scope>
    <source>
        <strain evidence="9">Cfx-K</strain>
    </source>
</reference>
<proteinExistence type="inferred from homology"/>
<comment type="similarity">
    <text evidence="1">Belongs to the SIMIBI class G3E GTPase family. HypB/HupM subfamily.</text>
</comment>
<evidence type="ECO:0000256" key="7">
    <source>
        <dbReference type="ARBA" id="ARBA00023134"/>
    </source>
</evidence>
<evidence type="ECO:0000313" key="10">
    <source>
        <dbReference type="Proteomes" id="UP000215027"/>
    </source>
</evidence>
<keyword evidence="10" id="KW-1185">Reference proteome</keyword>
<name>A0A160T0H1_9CHLR</name>
<dbReference type="Gene3D" id="3.40.50.300">
    <property type="entry name" value="P-loop containing nucleotide triphosphate hydrolases"/>
    <property type="match status" value="1"/>
</dbReference>
<evidence type="ECO:0000259" key="8">
    <source>
        <dbReference type="Pfam" id="PF02492"/>
    </source>
</evidence>
<evidence type="ECO:0000256" key="2">
    <source>
        <dbReference type="ARBA" id="ARBA00022596"/>
    </source>
</evidence>
<organism evidence="9 10">
    <name type="scientific">Candidatus Promineifilum breve</name>
    <dbReference type="NCBI Taxonomy" id="1806508"/>
    <lineage>
        <taxon>Bacteria</taxon>
        <taxon>Bacillati</taxon>
        <taxon>Chloroflexota</taxon>
        <taxon>Ardenticatenia</taxon>
        <taxon>Candidatus Promineifilales</taxon>
        <taxon>Candidatus Promineifilaceae</taxon>
        <taxon>Candidatus Promineifilum</taxon>
    </lineage>
</organism>
<gene>
    <name evidence="9" type="primary">hypB</name>
    <name evidence="9" type="ORF">CFX0092_A1086</name>
</gene>
<evidence type="ECO:0000256" key="1">
    <source>
        <dbReference type="ARBA" id="ARBA00006211"/>
    </source>
</evidence>
<keyword evidence="4" id="KW-0547">Nucleotide-binding</keyword>
<keyword evidence="3" id="KW-0479">Metal-binding</keyword>